<gene>
    <name evidence="1" type="ORF">CCHOA_08395</name>
</gene>
<dbReference type="EMBL" id="CP033896">
    <property type="protein sequence ID" value="AZA14068.1"/>
    <property type="molecule type" value="Genomic_DNA"/>
</dbReference>
<dbReference type="OrthoDB" id="4426143at2"/>
<dbReference type="KEGG" id="ccho:CCHOA_08395"/>
<accession>A0A3G6JAV6</accession>
<dbReference type="Proteomes" id="UP000269019">
    <property type="component" value="Chromosome"/>
</dbReference>
<reference evidence="1 2" key="1">
    <citation type="submission" date="2018-11" db="EMBL/GenBank/DDBJ databases">
        <authorList>
            <person name="Kleinhagauer T."/>
            <person name="Glaeser S.P."/>
            <person name="Spergser J."/>
            <person name="Ruckert C."/>
            <person name="Kaempfer P."/>
            <person name="Busse H.-J."/>
        </authorList>
    </citation>
    <scope>NUCLEOTIDE SEQUENCE [LARGE SCALE GENOMIC DNA]</scope>
    <source>
        <strain evidence="1 2">200CH</strain>
    </source>
</reference>
<evidence type="ECO:0000313" key="1">
    <source>
        <dbReference type="EMBL" id="AZA14068.1"/>
    </source>
</evidence>
<keyword evidence="2" id="KW-1185">Reference proteome</keyword>
<dbReference type="RefSeq" id="WP_123928989.1">
    <property type="nucleotide sequence ID" value="NZ_CP033896.1"/>
</dbReference>
<sequence length="229" mass="24816">MRLNSAVLRHRELTQEIGDIGDEVATYIDHIAQAVADYDEELVDDTVAEFGEILAEAAHDSRPAIVELIGLRRALLSGSRMTEVTIPRRRPGLGEKPAPVVLDAAALQQQFPLPTTITHADLVAEQLQGRTAAVISVLEHTAEWVYDQAAVASIDPEAVFFPTMLATANTAVEQAVRCWLATVAAPHPRFCRAMRGSQPPLFLHERARVDAVIARVRAKMAATSGGLVS</sequence>
<proteinExistence type="predicted"/>
<dbReference type="AlphaFoldDB" id="A0A3G6JAV6"/>
<organism evidence="1 2">
    <name type="scientific">Corynebacterium choanae</name>
    <dbReference type="NCBI Taxonomy" id="1862358"/>
    <lineage>
        <taxon>Bacteria</taxon>
        <taxon>Bacillati</taxon>
        <taxon>Actinomycetota</taxon>
        <taxon>Actinomycetes</taxon>
        <taxon>Mycobacteriales</taxon>
        <taxon>Corynebacteriaceae</taxon>
        <taxon>Corynebacterium</taxon>
    </lineage>
</organism>
<protein>
    <submittedName>
        <fullName evidence="1">Uncharacterized protein</fullName>
    </submittedName>
</protein>
<name>A0A3G6JAV6_9CORY</name>
<evidence type="ECO:0000313" key="2">
    <source>
        <dbReference type="Proteomes" id="UP000269019"/>
    </source>
</evidence>